<name>A0AAV7RHZ3_PLEWA</name>
<gene>
    <name evidence="2" type="ORF">NDU88_004834</name>
</gene>
<feature type="region of interest" description="Disordered" evidence="1">
    <location>
        <begin position="80"/>
        <end position="123"/>
    </location>
</feature>
<accession>A0AAV7RHZ3</accession>
<proteinExistence type="predicted"/>
<keyword evidence="3" id="KW-1185">Reference proteome</keyword>
<reference evidence="2" key="1">
    <citation type="journal article" date="2022" name="bioRxiv">
        <title>Sequencing and chromosome-scale assembly of the giantPleurodeles waltlgenome.</title>
        <authorList>
            <person name="Brown T."/>
            <person name="Elewa A."/>
            <person name="Iarovenko S."/>
            <person name="Subramanian E."/>
            <person name="Araus A.J."/>
            <person name="Petzold A."/>
            <person name="Susuki M."/>
            <person name="Suzuki K.-i.T."/>
            <person name="Hayashi T."/>
            <person name="Toyoda A."/>
            <person name="Oliveira C."/>
            <person name="Osipova E."/>
            <person name="Leigh N.D."/>
            <person name="Simon A."/>
            <person name="Yun M.H."/>
        </authorList>
    </citation>
    <scope>NUCLEOTIDE SEQUENCE</scope>
    <source>
        <strain evidence="2">20211129_DDA</strain>
        <tissue evidence="2">Liver</tissue>
    </source>
</reference>
<dbReference type="EMBL" id="JANPWB010000009">
    <property type="protein sequence ID" value="KAJ1152056.1"/>
    <property type="molecule type" value="Genomic_DNA"/>
</dbReference>
<evidence type="ECO:0000256" key="1">
    <source>
        <dbReference type="SAM" id="MobiDB-lite"/>
    </source>
</evidence>
<dbReference type="Proteomes" id="UP001066276">
    <property type="component" value="Chromosome 5"/>
</dbReference>
<sequence>MKKNVHVSMKRQVTMQHIMQGDTAILKDWRPEWNFRITFEPGTWVVAKVHDTLIAYKGQETVLRSISGFCKVTIPSLQTPEEEGHDTMIDTFPVDEESCDTPPGENTSEQKGEEQHSDQDCCNELSMKGRPDCSCHKRYDLRPNPQPSQRLNDFVS</sequence>
<evidence type="ECO:0000313" key="2">
    <source>
        <dbReference type="EMBL" id="KAJ1152056.1"/>
    </source>
</evidence>
<protein>
    <submittedName>
        <fullName evidence="2">Uncharacterized protein</fullName>
    </submittedName>
</protein>
<evidence type="ECO:0000313" key="3">
    <source>
        <dbReference type="Proteomes" id="UP001066276"/>
    </source>
</evidence>
<dbReference type="AlphaFoldDB" id="A0AAV7RHZ3"/>
<comment type="caution">
    <text evidence="2">The sequence shown here is derived from an EMBL/GenBank/DDBJ whole genome shotgun (WGS) entry which is preliminary data.</text>
</comment>
<organism evidence="2 3">
    <name type="scientific">Pleurodeles waltl</name>
    <name type="common">Iberian ribbed newt</name>
    <dbReference type="NCBI Taxonomy" id="8319"/>
    <lineage>
        <taxon>Eukaryota</taxon>
        <taxon>Metazoa</taxon>
        <taxon>Chordata</taxon>
        <taxon>Craniata</taxon>
        <taxon>Vertebrata</taxon>
        <taxon>Euteleostomi</taxon>
        <taxon>Amphibia</taxon>
        <taxon>Batrachia</taxon>
        <taxon>Caudata</taxon>
        <taxon>Salamandroidea</taxon>
        <taxon>Salamandridae</taxon>
        <taxon>Pleurodelinae</taxon>
        <taxon>Pleurodeles</taxon>
    </lineage>
</organism>
<feature type="compositionally biased region" description="Basic and acidic residues" evidence="1">
    <location>
        <begin position="108"/>
        <end position="119"/>
    </location>
</feature>